<accession>A0A6I4M3M7</accession>
<dbReference type="GO" id="GO:0016491">
    <property type="term" value="F:oxidoreductase activity"/>
    <property type="evidence" value="ECO:0007669"/>
    <property type="project" value="InterPro"/>
</dbReference>
<dbReference type="EMBL" id="SDWJ01000002">
    <property type="protein sequence ID" value="MVZ98500.1"/>
    <property type="molecule type" value="Genomic_DNA"/>
</dbReference>
<gene>
    <name evidence="2" type="ORF">EUU23_12430</name>
</gene>
<comment type="caution">
    <text evidence="2">The sequence shown here is derived from an EMBL/GenBank/DDBJ whole genome shotgun (WGS) entry which is preliminary data.</text>
</comment>
<feature type="domain" description="NADPH-dependent FMN reductase-like" evidence="1">
    <location>
        <begin position="45"/>
        <end position="110"/>
    </location>
</feature>
<reference evidence="2 3" key="1">
    <citation type="submission" date="2019-01" db="EMBL/GenBank/DDBJ databases">
        <title>Sphingorhabdus lacus sp.nov., isolated from an oligotrophic freshwater lake.</title>
        <authorList>
            <person name="Park M."/>
        </authorList>
    </citation>
    <scope>NUCLEOTIDE SEQUENCE [LARGE SCALE GENOMIC DNA]</scope>
    <source>
        <strain evidence="2 3">IMCC26285</strain>
    </source>
</reference>
<organism evidence="2 3">
    <name type="scientific">Sphingorhabdus profundilacus</name>
    <dbReference type="NCBI Taxonomy" id="2509718"/>
    <lineage>
        <taxon>Bacteria</taxon>
        <taxon>Pseudomonadati</taxon>
        <taxon>Pseudomonadota</taxon>
        <taxon>Alphaproteobacteria</taxon>
        <taxon>Sphingomonadales</taxon>
        <taxon>Sphingomonadaceae</taxon>
        <taxon>Sphingorhabdus</taxon>
    </lineage>
</organism>
<keyword evidence="3" id="KW-1185">Reference proteome</keyword>
<name>A0A6I4M3M7_9SPHN</name>
<dbReference type="InterPro" id="IPR005025">
    <property type="entry name" value="FMN_Rdtase-like_dom"/>
</dbReference>
<evidence type="ECO:0000313" key="2">
    <source>
        <dbReference type="EMBL" id="MVZ98500.1"/>
    </source>
</evidence>
<dbReference type="SUPFAM" id="SSF52218">
    <property type="entry name" value="Flavoproteins"/>
    <property type="match status" value="1"/>
</dbReference>
<protein>
    <submittedName>
        <fullName evidence="2">Flavodoxin family protein</fullName>
    </submittedName>
</protein>
<evidence type="ECO:0000313" key="3">
    <source>
        <dbReference type="Proteomes" id="UP000471147"/>
    </source>
</evidence>
<dbReference type="AlphaFoldDB" id="A0A6I4M3M7"/>
<dbReference type="InterPro" id="IPR029039">
    <property type="entry name" value="Flavoprotein-like_sf"/>
</dbReference>
<dbReference type="Proteomes" id="UP000471147">
    <property type="component" value="Unassembled WGS sequence"/>
</dbReference>
<dbReference type="RefSeq" id="WP_160354399.1">
    <property type="nucleotide sequence ID" value="NZ_SDWJ01000002.1"/>
</dbReference>
<dbReference type="OrthoDB" id="5736081at2"/>
<sequence>MKRLLIIWHSQTGGSKALAQAAAEGAAAFDAIEAKLLFADAAQPAQMLQSDAYLFVFPENLAAISGVMKAFFDRCYYPCLGKIEGRPYAIIVCAGSDGSNAARQAERIATGWRLKKVADPLIVCTNAQTEAAILGSKTISPDELRKAVDTGAHIAAGVALGIF</sequence>
<dbReference type="Pfam" id="PF03358">
    <property type="entry name" value="FMN_red"/>
    <property type="match status" value="1"/>
</dbReference>
<proteinExistence type="predicted"/>
<dbReference type="Gene3D" id="3.40.50.360">
    <property type="match status" value="1"/>
</dbReference>
<evidence type="ECO:0000259" key="1">
    <source>
        <dbReference type="Pfam" id="PF03358"/>
    </source>
</evidence>